<feature type="transmembrane region" description="Helical" evidence="8">
    <location>
        <begin position="147"/>
        <end position="168"/>
    </location>
</feature>
<feature type="transmembrane region" description="Helical" evidence="8">
    <location>
        <begin position="122"/>
        <end position="141"/>
    </location>
</feature>
<evidence type="ECO:0000256" key="7">
    <source>
        <dbReference type="ARBA" id="ARBA00023235"/>
    </source>
</evidence>
<comment type="subcellular location">
    <subcellularLocation>
        <location evidence="1">Membrane</location>
        <topology evidence="1">Multi-pass membrane protein</topology>
    </subcellularLocation>
</comment>
<gene>
    <name evidence="10" type="ORF">FKZ61_13755</name>
</gene>
<keyword evidence="3 8" id="KW-0812">Transmembrane</keyword>
<evidence type="ECO:0000256" key="6">
    <source>
        <dbReference type="ARBA" id="ARBA00023136"/>
    </source>
</evidence>
<feature type="domain" description="Lycopene cyclase" evidence="9">
    <location>
        <begin position="149"/>
        <end position="235"/>
    </location>
</feature>
<dbReference type="OrthoDB" id="5195186at2"/>
<keyword evidence="6 8" id="KW-0472">Membrane</keyword>
<dbReference type="AlphaFoldDB" id="A0A540VE56"/>
<dbReference type="Pfam" id="PF18916">
    <property type="entry name" value="Lycopene_cyc"/>
    <property type="match status" value="2"/>
</dbReference>
<feature type="transmembrane region" description="Helical" evidence="8">
    <location>
        <begin position="35"/>
        <end position="55"/>
    </location>
</feature>
<keyword evidence="11" id="KW-1185">Reference proteome</keyword>
<comment type="caution">
    <text evidence="10">The sequence shown here is derived from an EMBL/GenBank/DDBJ whole genome shotgun (WGS) entry which is preliminary data.</text>
</comment>
<dbReference type="EMBL" id="VIGC01000017">
    <property type="protein sequence ID" value="TQE95044.1"/>
    <property type="molecule type" value="Genomic_DNA"/>
</dbReference>
<evidence type="ECO:0000256" key="3">
    <source>
        <dbReference type="ARBA" id="ARBA00022692"/>
    </source>
</evidence>
<accession>A0A540VE56</accession>
<keyword evidence="4" id="KW-0125">Carotenoid biosynthesis</keyword>
<keyword evidence="5 8" id="KW-1133">Transmembrane helix</keyword>
<protein>
    <submittedName>
        <fullName evidence="10">Lycopene cyclase domain-containing protein</fullName>
    </submittedName>
</protein>
<evidence type="ECO:0000256" key="4">
    <source>
        <dbReference type="ARBA" id="ARBA00022746"/>
    </source>
</evidence>
<dbReference type="GO" id="GO:0045436">
    <property type="term" value="F:lycopene beta cyclase activity"/>
    <property type="evidence" value="ECO:0007669"/>
    <property type="project" value="UniProtKB-ARBA"/>
</dbReference>
<feature type="transmembrane region" description="Helical" evidence="8">
    <location>
        <begin position="226"/>
        <end position="244"/>
    </location>
</feature>
<dbReference type="NCBIfam" id="TIGR03462">
    <property type="entry name" value="CarR_dom_SF"/>
    <property type="match status" value="2"/>
</dbReference>
<dbReference type="GO" id="GO:0016872">
    <property type="term" value="F:intramolecular lyase activity"/>
    <property type="evidence" value="ECO:0007669"/>
    <property type="project" value="InterPro"/>
</dbReference>
<keyword evidence="7" id="KW-0413">Isomerase</keyword>
<evidence type="ECO:0000313" key="11">
    <source>
        <dbReference type="Proteomes" id="UP000317371"/>
    </source>
</evidence>
<feature type="transmembrane region" description="Helical" evidence="8">
    <location>
        <begin position="89"/>
        <end position="110"/>
    </location>
</feature>
<organism evidence="10 11">
    <name type="scientific">Litorilinea aerophila</name>
    <dbReference type="NCBI Taxonomy" id="1204385"/>
    <lineage>
        <taxon>Bacteria</taxon>
        <taxon>Bacillati</taxon>
        <taxon>Chloroflexota</taxon>
        <taxon>Caldilineae</taxon>
        <taxon>Caldilineales</taxon>
        <taxon>Caldilineaceae</taxon>
        <taxon>Litorilinea</taxon>
    </lineage>
</organism>
<dbReference type="GO" id="GO:0016020">
    <property type="term" value="C:membrane"/>
    <property type="evidence" value="ECO:0007669"/>
    <property type="project" value="UniProtKB-SubCell"/>
</dbReference>
<evidence type="ECO:0000256" key="8">
    <source>
        <dbReference type="SAM" id="Phobius"/>
    </source>
</evidence>
<proteinExistence type="predicted"/>
<dbReference type="InterPro" id="IPR017825">
    <property type="entry name" value="Lycopene_cyclase_dom"/>
</dbReference>
<dbReference type="RefSeq" id="WP_141610721.1">
    <property type="nucleotide sequence ID" value="NZ_VIGC02000017.1"/>
</dbReference>
<reference evidence="10 11" key="1">
    <citation type="submission" date="2019-06" db="EMBL/GenBank/DDBJ databases">
        <title>Genome sequence of Litorilinea aerophila BAA-2444.</title>
        <authorList>
            <person name="Maclea K.S."/>
            <person name="Maurais E.G."/>
            <person name="Iannazzi L.C."/>
        </authorList>
    </citation>
    <scope>NUCLEOTIDE SEQUENCE [LARGE SCALE GENOMIC DNA]</scope>
    <source>
        <strain evidence="10 11">ATCC BAA-2444</strain>
    </source>
</reference>
<evidence type="ECO:0000256" key="5">
    <source>
        <dbReference type="ARBA" id="ARBA00022989"/>
    </source>
</evidence>
<dbReference type="GO" id="GO:0016117">
    <property type="term" value="P:carotenoid biosynthetic process"/>
    <property type="evidence" value="ECO:0007669"/>
    <property type="project" value="UniProtKB-KW"/>
</dbReference>
<name>A0A540VE56_9CHLR</name>
<dbReference type="InParanoid" id="A0A540VE56"/>
<evidence type="ECO:0000256" key="1">
    <source>
        <dbReference type="ARBA" id="ARBA00004141"/>
    </source>
</evidence>
<sequence>MTYWGFHLRFLLPPLILLALLHWRDVRRGRGEPANLRNFPGWAVVLLHVAIAVLYTTPWDNYLVATQVWWYDPNLVSGVALGWVPIEEYAFFVLQTLLTGAWLLWLARRLPRVTRWRPSSRVRWGATLLVGLLWLPTPFLLFGRVQAATYLALILVWALPPIGLQLAFGADILWRYRRLVATAILAPTLYLVAADVIAVNAGTWTISPAQTLGLHLPGGLPVEEALFFLVTNLLIGFGVTLALAEESRERLRRWRWIVPAPSRKAVGR</sequence>
<evidence type="ECO:0000313" key="10">
    <source>
        <dbReference type="EMBL" id="TQE95044.1"/>
    </source>
</evidence>
<feature type="transmembrane region" description="Helical" evidence="8">
    <location>
        <begin position="180"/>
        <end position="206"/>
    </location>
</feature>
<feature type="transmembrane region" description="Helical" evidence="8">
    <location>
        <begin position="6"/>
        <end position="23"/>
    </location>
</feature>
<evidence type="ECO:0000256" key="2">
    <source>
        <dbReference type="ARBA" id="ARBA00004829"/>
    </source>
</evidence>
<dbReference type="Proteomes" id="UP000317371">
    <property type="component" value="Unassembled WGS sequence"/>
</dbReference>
<feature type="domain" description="Lycopene cyclase" evidence="9">
    <location>
        <begin position="42"/>
        <end position="102"/>
    </location>
</feature>
<comment type="pathway">
    <text evidence="2">Carotenoid biosynthesis.</text>
</comment>
<evidence type="ECO:0000259" key="9">
    <source>
        <dbReference type="Pfam" id="PF18916"/>
    </source>
</evidence>